<organism evidence="2 4">
    <name type="scientific">Adineta steineri</name>
    <dbReference type="NCBI Taxonomy" id="433720"/>
    <lineage>
        <taxon>Eukaryota</taxon>
        <taxon>Metazoa</taxon>
        <taxon>Spiralia</taxon>
        <taxon>Gnathifera</taxon>
        <taxon>Rotifera</taxon>
        <taxon>Eurotatoria</taxon>
        <taxon>Bdelloidea</taxon>
        <taxon>Adinetida</taxon>
        <taxon>Adinetidae</taxon>
        <taxon>Adineta</taxon>
    </lineage>
</organism>
<feature type="domain" description="BTB" evidence="1">
    <location>
        <begin position="216"/>
        <end position="280"/>
    </location>
</feature>
<dbReference type="Gene3D" id="3.30.710.10">
    <property type="entry name" value="Potassium Channel Kv1.1, Chain A"/>
    <property type="match status" value="1"/>
</dbReference>
<dbReference type="CDD" id="cd18186">
    <property type="entry name" value="BTB_POZ_ZBTB_KLHL-like"/>
    <property type="match status" value="1"/>
</dbReference>
<name>A0A814ZQJ8_9BILA</name>
<protein>
    <recommendedName>
        <fullName evidence="1">BTB domain-containing protein</fullName>
    </recommendedName>
</protein>
<evidence type="ECO:0000259" key="1">
    <source>
        <dbReference type="PROSITE" id="PS50097"/>
    </source>
</evidence>
<gene>
    <name evidence="2" type="ORF">JYZ213_LOCUS29277</name>
    <name evidence="3" type="ORF">OXD698_LOCUS14708</name>
</gene>
<dbReference type="Pfam" id="PF00651">
    <property type="entry name" value="BTB"/>
    <property type="match status" value="1"/>
</dbReference>
<dbReference type="InterPro" id="IPR011333">
    <property type="entry name" value="SKP1/BTB/POZ_sf"/>
</dbReference>
<evidence type="ECO:0000313" key="3">
    <source>
        <dbReference type="EMBL" id="CAF3738148.1"/>
    </source>
</evidence>
<reference evidence="2" key="1">
    <citation type="submission" date="2021-02" db="EMBL/GenBank/DDBJ databases">
        <authorList>
            <person name="Nowell W R."/>
        </authorList>
    </citation>
    <scope>NUCLEOTIDE SEQUENCE</scope>
</reference>
<dbReference type="SMART" id="SM00225">
    <property type="entry name" value="BTB"/>
    <property type="match status" value="1"/>
</dbReference>
<dbReference type="PANTHER" id="PTHR24413">
    <property type="entry name" value="SPECKLE-TYPE POZ PROTEIN"/>
    <property type="match status" value="1"/>
</dbReference>
<dbReference type="Proteomes" id="UP000663845">
    <property type="component" value="Unassembled WGS sequence"/>
</dbReference>
<accession>A0A814ZQJ8</accession>
<dbReference type="EMBL" id="CAJNOG010000443">
    <property type="protein sequence ID" value="CAF1244765.1"/>
    <property type="molecule type" value="Genomic_DNA"/>
</dbReference>
<evidence type="ECO:0000313" key="2">
    <source>
        <dbReference type="EMBL" id="CAF1244765.1"/>
    </source>
</evidence>
<dbReference type="Proteomes" id="UP000663844">
    <property type="component" value="Unassembled WGS sequence"/>
</dbReference>
<dbReference type="SUPFAM" id="SSF54695">
    <property type="entry name" value="POZ domain"/>
    <property type="match status" value="1"/>
</dbReference>
<dbReference type="AlphaFoldDB" id="A0A814ZQJ8"/>
<dbReference type="EMBL" id="CAJOAZ010000937">
    <property type="protein sequence ID" value="CAF3738148.1"/>
    <property type="molecule type" value="Genomic_DNA"/>
</dbReference>
<proteinExistence type="predicted"/>
<comment type="caution">
    <text evidence="2">The sequence shown here is derived from an EMBL/GenBank/DDBJ whole genome shotgun (WGS) entry which is preliminary data.</text>
</comment>
<dbReference type="PROSITE" id="PS50097">
    <property type="entry name" value="BTB"/>
    <property type="match status" value="1"/>
</dbReference>
<sequence length="384" mass="45214">MFAETSDDSDSDSSSDYEDIVVAVPVNNNSDMSIRSEQWVKLIENCSYKQKYEQSIPRGIGIEKLCQATDVNFGDKDKIDNGWILNNTNQQEYFIVSFQTPVFINELHIYESLNPGSIIKLEMLESQKNQWYTLWQQKSHTNSKSLSPTVFKPILRRYRFQSNTVRITIDPRYADQIGFQAIKLIGTNVFDVNFCRRTLLESMLMLYKQTLDNNKTDAQFLVDNKIINAHRNILCCRSLYFRTLLSNNSQKNPIELTDVDYDTFIEILFFIYTSNYHQTISYDMAFKCMIYCHNINLLSGKNVAIEKLIYYIRSNHGLIISTYCRIKQMSPKFDFFLRYIYDLCSQNMNEICKQKEFFQLDKDLIIDLIYHSSERNNTNEQENN</sequence>
<evidence type="ECO:0000313" key="4">
    <source>
        <dbReference type="Proteomes" id="UP000663845"/>
    </source>
</evidence>
<dbReference type="InterPro" id="IPR000210">
    <property type="entry name" value="BTB/POZ_dom"/>
</dbReference>